<accession>A0ABR0EA01</accession>
<evidence type="ECO:0000313" key="5">
    <source>
        <dbReference type="Proteomes" id="UP001305779"/>
    </source>
</evidence>
<dbReference type="InterPro" id="IPR051414">
    <property type="entry name" value="Adenylate-forming_Reductase"/>
</dbReference>
<organism evidence="4 5">
    <name type="scientific">Zasmidium cellare</name>
    <name type="common">Wine cellar mold</name>
    <name type="synonym">Racodium cellare</name>
    <dbReference type="NCBI Taxonomy" id="395010"/>
    <lineage>
        <taxon>Eukaryota</taxon>
        <taxon>Fungi</taxon>
        <taxon>Dikarya</taxon>
        <taxon>Ascomycota</taxon>
        <taxon>Pezizomycotina</taxon>
        <taxon>Dothideomycetes</taxon>
        <taxon>Dothideomycetidae</taxon>
        <taxon>Mycosphaerellales</taxon>
        <taxon>Mycosphaerellaceae</taxon>
        <taxon>Zasmidium</taxon>
    </lineage>
</organism>
<dbReference type="Gene3D" id="1.10.1200.10">
    <property type="entry name" value="ACP-like"/>
    <property type="match status" value="1"/>
</dbReference>
<dbReference type="PROSITE" id="PS00455">
    <property type="entry name" value="AMP_BINDING"/>
    <property type="match status" value="1"/>
</dbReference>
<dbReference type="EMBL" id="JAXOVC010000008">
    <property type="protein sequence ID" value="KAK4498264.1"/>
    <property type="molecule type" value="Genomic_DNA"/>
</dbReference>
<protein>
    <recommendedName>
        <fullName evidence="3">Carrier domain-containing protein</fullName>
    </recommendedName>
</protein>
<name>A0ABR0EA01_ZASCE</name>
<evidence type="ECO:0000313" key="4">
    <source>
        <dbReference type="EMBL" id="KAK4498264.1"/>
    </source>
</evidence>
<dbReference type="PANTHER" id="PTHR43439:SF2">
    <property type="entry name" value="ENZYME, PUTATIVE (JCVI)-RELATED"/>
    <property type="match status" value="1"/>
</dbReference>
<dbReference type="Pfam" id="PF07993">
    <property type="entry name" value="NAD_binding_4"/>
    <property type="match status" value="1"/>
</dbReference>
<dbReference type="Gene3D" id="3.40.50.12780">
    <property type="entry name" value="N-terminal domain of ligase-like"/>
    <property type="match status" value="1"/>
</dbReference>
<dbReference type="InterPro" id="IPR020845">
    <property type="entry name" value="AMP-binding_CS"/>
</dbReference>
<dbReference type="SUPFAM" id="SSF51735">
    <property type="entry name" value="NAD(P)-binding Rossmann-fold domains"/>
    <property type="match status" value="1"/>
</dbReference>
<dbReference type="InterPro" id="IPR036291">
    <property type="entry name" value="NAD(P)-bd_dom_sf"/>
</dbReference>
<dbReference type="PANTHER" id="PTHR43439">
    <property type="entry name" value="PHENYLACETATE-COENZYME A LIGASE"/>
    <property type="match status" value="1"/>
</dbReference>
<evidence type="ECO:0000256" key="1">
    <source>
        <dbReference type="ARBA" id="ARBA00022450"/>
    </source>
</evidence>
<dbReference type="InterPro" id="IPR036736">
    <property type="entry name" value="ACP-like_sf"/>
</dbReference>
<keyword evidence="2" id="KW-0597">Phosphoprotein</keyword>
<keyword evidence="5" id="KW-1185">Reference proteome</keyword>
<dbReference type="Pfam" id="PF00550">
    <property type="entry name" value="PP-binding"/>
    <property type="match status" value="1"/>
</dbReference>
<reference evidence="4 5" key="1">
    <citation type="journal article" date="2023" name="G3 (Bethesda)">
        <title>A chromosome-level genome assembly of Zasmidium syzygii isolated from banana leaves.</title>
        <authorList>
            <person name="van Westerhoven A.C."/>
            <person name="Mehrabi R."/>
            <person name="Talebi R."/>
            <person name="Steentjes M.B.F."/>
            <person name="Corcolon B."/>
            <person name="Chong P.A."/>
            <person name="Kema G.H.J."/>
            <person name="Seidl M.F."/>
        </authorList>
    </citation>
    <scope>NUCLEOTIDE SEQUENCE [LARGE SCALE GENOMIC DNA]</scope>
    <source>
        <strain evidence="4 5">P124</strain>
    </source>
</reference>
<dbReference type="InterPro" id="IPR042099">
    <property type="entry name" value="ANL_N_sf"/>
</dbReference>
<dbReference type="PROSITE" id="PS00012">
    <property type="entry name" value="PHOSPHOPANTETHEINE"/>
    <property type="match status" value="1"/>
</dbReference>
<dbReference type="InterPro" id="IPR009081">
    <property type="entry name" value="PP-bd_ACP"/>
</dbReference>
<dbReference type="Proteomes" id="UP001305779">
    <property type="component" value="Unassembled WGS sequence"/>
</dbReference>
<dbReference type="InterPro" id="IPR013120">
    <property type="entry name" value="FAR_NAD-bd"/>
</dbReference>
<sequence length="1065" mass="117076">MGSIEEPKQFSRAKLHLPTTGAPPPSSKSIFTLPDLVDYNAQHNPDHVFCYQARKREDGSVCLIEITHKRLRELVLCCQSWLRSRTAEHVSKSRPVALFMESDVGLWIHMLALLGLGVPALLLSARLSPNAIRHLMDKTNAGAVLTSPRLRSTVDEALTLGDQQDSEGLPKLFERQSVEQMTEQLKASSPSPVKAASVTYPGFYRGAQDREVIIMHSSGTTGLPKPIYQPHEYLVGFAAAHGFADGETPPFNLSTLPLYHGFGLCAPGIAMSIGMTLCLPVSNVASGSSVIDLLSATGATSLMTVPSTLEDISLLPNNAGAKALQKMRFVAFGGGPLKISVGEKLASHGVPLLNHYGATEIGAICPIFDPRRDYDFHFFRIRTDHNIVMETVPSAPGEQTIYKLTARPFGWDSVFEVQDNLVASPDHPKTDFNSLGRNDDLIVLATGEKVLPNILETAVSESEHCKAAIAIGQSQFQIGLLVETKKEVYEWDVESFRDALWPVVERANQLMDAQGRISSKKAIAIVPAGQTLPRTDKGSIQRKEVYRMFDELINETFRVLEEDDLDDESLPLLDMENLESEIKSLIQERLTWKVPKDQWTTADDLFDLGMDSLQAIQLRRLLTRTARHNAAKAGNEAAGHEAIPREFVYSHPSVSKLAAAIRGQGNSGDVDMIEKYVDEYKPSKDSSGSVVLLTGSTGSLGSHIVADLANDPTVSQIVCMIRPREGDETPLDRQLSALSSKNLDVSGENVSKIRAYATNTSSFHLGLAEDDYASIRDSVTHIIHNAWPMDFNRQLPSFESQFMALDNLIWLSRSAFSRRPSTRQTFVFISSIATVGNYPDLSGEQIVREIPMTNNDAVDDFGYARAKLVCERIVEDLAANASSEVDAKYIRVGQMTGSIKSGLWNTTEHFPSLAKSSKFVGALPQLKGTLSWLPVDLAAATVKDIAFSGPGASNIFHVENPIRQSWRDVLSTLAPAIGLAPDAQIPYSEWLDRIRAVSDDRMGDNPAKKLLPFFEGDFEHMSGGDVIMDTAETRRVSKTLRQTGGVDEKLISKYVDMWKQLGFLQ</sequence>
<dbReference type="InterPro" id="IPR000873">
    <property type="entry name" value="AMP-dep_synth/lig_dom"/>
</dbReference>
<dbReference type="InterPro" id="IPR006162">
    <property type="entry name" value="Ppantetheine_attach_site"/>
</dbReference>
<evidence type="ECO:0000256" key="2">
    <source>
        <dbReference type="ARBA" id="ARBA00022553"/>
    </source>
</evidence>
<dbReference type="Pfam" id="PF23562">
    <property type="entry name" value="AMP-binding_C_3"/>
    <property type="match status" value="1"/>
</dbReference>
<proteinExistence type="predicted"/>
<comment type="caution">
    <text evidence="4">The sequence shown here is derived from an EMBL/GenBank/DDBJ whole genome shotgun (WGS) entry which is preliminary data.</text>
</comment>
<dbReference type="Pfam" id="PF00501">
    <property type="entry name" value="AMP-binding"/>
    <property type="match status" value="1"/>
</dbReference>
<dbReference type="SUPFAM" id="SSF47336">
    <property type="entry name" value="ACP-like"/>
    <property type="match status" value="1"/>
</dbReference>
<gene>
    <name evidence="4" type="ORF">PRZ48_010921</name>
</gene>
<evidence type="ECO:0000259" key="3">
    <source>
        <dbReference type="PROSITE" id="PS50075"/>
    </source>
</evidence>
<keyword evidence="1" id="KW-0596">Phosphopantetheine</keyword>
<feature type="domain" description="Carrier" evidence="3">
    <location>
        <begin position="576"/>
        <end position="665"/>
    </location>
</feature>
<dbReference type="Gene3D" id="3.40.50.720">
    <property type="entry name" value="NAD(P)-binding Rossmann-like Domain"/>
    <property type="match status" value="1"/>
</dbReference>
<dbReference type="SUPFAM" id="SSF56801">
    <property type="entry name" value="Acetyl-CoA synthetase-like"/>
    <property type="match status" value="1"/>
</dbReference>
<dbReference type="PROSITE" id="PS50075">
    <property type="entry name" value="CARRIER"/>
    <property type="match status" value="1"/>
</dbReference>